<organism evidence="3 4">
    <name type="scientific">Acrobeloides nanus</name>
    <dbReference type="NCBI Taxonomy" id="290746"/>
    <lineage>
        <taxon>Eukaryota</taxon>
        <taxon>Metazoa</taxon>
        <taxon>Ecdysozoa</taxon>
        <taxon>Nematoda</taxon>
        <taxon>Chromadorea</taxon>
        <taxon>Rhabditida</taxon>
        <taxon>Tylenchina</taxon>
        <taxon>Cephalobomorpha</taxon>
        <taxon>Cephaloboidea</taxon>
        <taxon>Cephalobidae</taxon>
        <taxon>Acrobeloides</taxon>
    </lineage>
</organism>
<feature type="compositionally biased region" description="Low complexity" evidence="2">
    <location>
        <begin position="288"/>
        <end position="302"/>
    </location>
</feature>
<evidence type="ECO:0000313" key="3">
    <source>
        <dbReference type="Proteomes" id="UP000887540"/>
    </source>
</evidence>
<keyword evidence="1" id="KW-0175">Coiled coil</keyword>
<dbReference type="WBParaSite" id="ACRNAN_scaffold1452.g29924.t1">
    <property type="protein sequence ID" value="ACRNAN_scaffold1452.g29924.t1"/>
    <property type="gene ID" value="ACRNAN_scaffold1452.g29924"/>
</dbReference>
<dbReference type="Proteomes" id="UP000887540">
    <property type="component" value="Unplaced"/>
</dbReference>
<dbReference type="PANTHER" id="PTHR31027:SF2">
    <property type="entry name" value="LEBERCILIN DOMAIN-CONTAINING PROTEIN"/>
    <property type="match status" value="1"/>
</dbReference>
<keyword evidence="3" id="KW-1185">Reference proteome</keyword>
<dbReference type="GO" id="GO:0003729">
    <property type="term" value="F:mRNA binding"/>
    <property type="evidence" value="ECO:0007669"/>
    <property type="project" value="TreeGrafter"/>
</dbReference>
<evidence type="ECO:0000313" key="4">
    <source>
        <dbReference type="WBParaSite" id="ACRNAN_scaffold1452.g29924.t1"/>
    </source>
</evidence>
<protein>
    <submittedName>
        <fullName evidence="4">Uncharacterized protein</fullName>
    </submittedName>
</protein>
<name>A0A914CUQ8_9BILA</name>
<reference evidence="4" key="1">
    <citation type="submission" date="2022-11" db="UniProtKB">
        <authorList>
            <consortium name="WormBaseParasite"/>
        </authorList>
    </citation>
    <scope>IDENTIFICATION</scope>
</reference>
<dbReference type="PANTHER" id="PTHR31027">
    <property type="entry name" value="NUCLEAR SEGREGATION PROTEIN BFR1"/>
    <property type="match status" value="1"/>
</dbReference>
<feature type="coiled-coil region" evidence="1">
    <location>
        <begin position="31"/>
        <end position="100"/>
    </location>
</feature>
<dbReference type="AlphaFoldDB" id="A0A914CUQ8"/>
<dbReference type="GO" id="GO:1990904">
    <property type="term" value="C:ribonucleoprotein complex"/>
    <property type="evidence" value="ECO:0007669"/>
    <property type="project" value="TreeGrafter"/>
</dbReference>
<dbReference type="GO" id="GO:0005783">
    <property type="term" value="C:endoplasmic reticulum"/>
    <property type="evidence" value="ECO:0007669"/>
    <property type="project" value="TreeGrafter"/>
</dbReference>
<feature type="region of interest" description="Disordered" evidence="2">
    <location>
        <begin position="288"/>
        <end position="319"/>
    </location>
</feature>
<feature type="compositionally biased region" description="Basic and acidic residues" evidence="2">
    <location>
        <begin position="303"/>
        <end position="319"/>
    </location>
</feature>
<evidence type="ECO:0000256" key="1">
    <source>
        <dbReference type="SAM" id="Coils"/>
    </source>
</evidence>
<dbReference type="GO" id="GO:0042175">
    <property type="term" value="C:nuclear outer membrane-endoplasmic reticulum membrane network"/>
    <property type="evidence" value="ECO:0007669"/>
    <property type="project" value="TreeGrafter"/>
</dbReference>
<dbReference type="InterPro" id="IPR039604">
    <property type="entry name" value="Bfr1"/>
</dbReference>
<sequence>MREEQAVVSEIDKLKRNITKLAKYMPLIDERKRLEESMKSARQSLRDIRSKMREKRDKMFEGRARMKKLQQPYMKIRSHINELKAERRALIDEYEHERKSFAGWVKDNKFDKAISTFPTAMLQENICDDLEPFHEKKRTCNRLIQYLNRLISACDDDHAAGGTVDDVLPPTGGDTSDSADEFPKAFEKLSIKLPPGNPKTKKRVNIRKGAKKQNMPITHGIDYIKLFGDLDLLPPKTYGEAEGVLVEVKKILTFYEEQTSIEAENDYELCISPIPSIISISGSENFDSPLMSPRSSSSCSLVLREESHDSSRTSDQSFR</sequence>
<evidence type="ECO:0000256" key="2">
    <source>
        <dbReference type="SAM" id="MobiDB-lite"/>
    </source>
</evidence>
<proteinExistence type="predicted"/>
<accession>A0A914CUQ8</accession>
<dbReference type="GO" id="GO:0008298">
    <property type="term" value="P:intracellular mRNA localization"/>
    <property type="evidence" value="ECO:0007669"/>
    <property type="project" value="TreeGrafter"/>
</dbReference>